<evidence type="ECO:0000313" key="3">
    <source>
        <dbReference type="Proteomes" id="UP000643279"/>
    </source>
</evidence>
<comment type="caution">
    <text evidence="2">The sequence shown here is derived from an EMBL/GenBank/DDBJ whole genome shotgun (WGS) entry which is preliminary data.</text>
</comment>
<dbReference type="Gene3D" id="1.20.120.1760">
    <property type="match status" value="1"/>
</dbReference>
<keyword evidence="3" id="KW-1185">Reference proteome</keyword>
<gene>
    <name evidence="2" type="ORF">GCM10007170_39830</name>
</gene>
<dbReference type="InterPro" id="IPR043130">
    <property type="entry name" value="CDP-OH_PTrfase_TM_dom"/>
</dbReference>
<dbReference type="Pfam" id="PF01066">
    <property type="entry name" value="CDP-OH_P_transf"/>
    <property type="match status" value="1"/>
</dbReference>
<accession>A0ABQ2AZH0</accession>
<feature type="transmembrane region" description="Helical" evidence="1">
    <location>
        <begin position="20"/>
        <end position="40"/>
    </location>
</feature>
<name>A0ABQ2AZH0_9MICC</name>
<evidence type="ECO:0000313" key="2">
    <source>
        <dbReference type="EMBL" id="GGI01120.1"/>
    </source>
</evidence>
<feature type="transmembrane region" description="Helical" evidence="1">
    <location>
        <begin position="109"/>
        <end position="130"/>
    </location>
</feature>
<dbReference type="Proteomes" id="UP000643279">
    <property type="component" value="Unassembled WGS sequence"/>
</dbReference>
<keyword evidence="1" id="KW-1133">Transmembrane helix</keyword>
<evidence type="ECO:0000256" key="1">
    <source>
        <dbReference type="SAM" id="Phobius"/>
    </source>
</evidence>
<reference evidence="3" key="1">
    <citation type="journal article" date="2019" name="Int. J. Syst. Evol. Microbiol.">
        <title>The Global Catalogue of Microorganisms (GCM) 10K type strain sequencing project: providing services to taxonomists for standard genome sequencing and annotation.</title>
        <authorList>
            <consortium name="The Broad Institute Genomics Platform"/>
            <consortium name="The Broad Institute Genome Sequencing Center for Infectious Disease"/>
            <person name="Wu L."/>
            <person name="Ma J."/>
        </authorList>
    </citation>
    <scope>NUCLEOTIDE SEQUENCE [LARGE SCALE GENOMIC DNA]</scope>
    <source>
        <strain evidence="3">CGMCC 1.12778</strain>
    </source>
</reference>
<dbReference type="RefSeq" id="WP_188573265.1">
    <property type="nucleotide sequence ID" value="NZ_BMFW01000032.1"/>
</dbReference>
<keyword evidence="1" id="KW-0472">Membrane</keyword>
<dbReference type="InterPro" id="IPR000462">
    <property type="entry name" value="CDP-OH_P_trans"/>
</dbReference>
<feature type="transmembrane region" description="Helical" evidence="1">
    <location>
        <begin position="168"/>
        <end position="190"/>
    </location>
</feature>
<dbReference type="EMBL" id="BMFW01000032">
    <property type="protein sequence ID" value="GGI01120.1"/>
    <property type="molecule type" value="Genomic_DNA"/>
</dbReference>
<keyword evidence="1" id="KW-0812">Transmembrane</keyword>
<sequence>MLDRMAAALDRPWITPDRLTGLNLLLGLTSAGLAAAQWWIPALAGWLLCRAADGLDGPLSRLRRRRSGEEDPGRGGFWDISADVVVYGATVVGVGMGAAAAFGAPWLPFLLVLFAYYINGAAFLAFSSIAEKTGHRIDDGRSLSFLGGLAEGAETVVVHSLWLVFPDLAWVIAAAWALVVGVSAGHRVVAGYRALS</sequence>
<organism evidence="2 3">
    <name type="scientific">Arthrobacter liuii</name>
    <dbReference type="NCBI Taxonomy" id="1476996"/>
    <lineage>
        <taxon>Bacteria</taxon>
        <taxon>Bacillati</taxon>
        <taxon>Actinomycetota</taxon>
        <taxon>Actinomycetes</taxon>
        <taxon>Micrococcales</taxon>
        <taxon>Micrococcaceae</taxon>
        <taxon>Arthrobacter</taxon>
    </lineage>
</organism>
<feature type="transmembrane region" description="Helical" evidence="1">
    <location>
        <begin position="84"/>
        <end position="103"/>
    </location>
</feature>
<protein>
    <submittedName>
        <fullName evidence="2">Membrane protein</fullName>
    </submittedName>
</protein>
<proteinExistence type="predicted"/>